<evidence type="ECO:0000313" key="4">
    <source>
        <dbReference type="EMBL" id="EUA42208.1"/>
    </source>
</evidence>
<dbReference type="PATRIC" id="fig|1299334.3.peg.4233"/>
<evidence type="ECO:0000259" key="3">
    <source>
        <dbReference type="SMART" id="SM00382"/>
    </source>
</evidence>
<evidence type="ECO:0000256" key="1">
    <source>
        <dbReference type="ARBA" id="ARBA00022741"/>
    </source>
</evidence>
<dbReference type="Gene3D" id="3.40.50.300">
    <property type="entry name" value="P-loop containing nucleotide triphosphate hydrolases"/>
    <property type="match status" value="1"/>
</dbReference>
<dbReference type="GO" id="GO:0004016">
    <property type="term" value="F:adenylate cyclase activity"/>
    <property type="evidence" value="ECO:0007669"/>
    <property type="project" value="TreeGrafter"/>
</dbReference>
<keyword evidence="2" id="KW-0067">ATP-binding</keyword>
<feature type="domain" description="AAA+ ATPase" evidence="3">
    <location>
        <begin position="20"/>
        <end position="189"/>
    </location>
</feature>
<dbReference type="InterPro" id="IPR041664">
    <property type="entry name" value="AAA_16"/>
</dbReference>
<name>X8BG57_MYCXE</name>
<accession>X8BG57</accession>
<gene>
    <name evidence="4" type="ORF">I553_6068</name>
</gene>
<keyword evidence="1" id="KW-0547">Nucleotide-binding</keyword>
<dbReference type="SUPFAM" id="SSF52540">
    <property type="entry name" value="P-loop containing nucleoside triphosphate hydrolases"/>
    <property type="match status" value="1"/>
</dbReference>
<evidence type="ECO:0000256" key="2">
    <source>
        <dbReference type="ARBA" id="ARBA00022840"/>
    </source>
</evidence>
<dbReference type="EMBL" id="JAOB01000042">
    <property type="protein sequence ID" value="EUA42208.1"/>
    <property type="molecule type" value="Genomic_DNA"/>
</dbReference>
<protein>
    <submittedName>
        <fullName evidence="4">AAA ATPase domain protein</fullName>
    </submittedName>
</protein>
<reference evidence="4" key="1">
    <citation type="submission" date="2014-01" db="EMBL/GenBank/DDBJ databases">
        <authorList>
            <person name="Brown-Elliot B."/>
            <person name="Wallace R."/>
            <person name="Lenaerts A."/>
            <person name="Ordway D."/>
            <person name="DeGroote M.A."/>
            <person name="Parker T."/>
            <person name="Sizemore C."/>
            <person name="Tallon L.J."/>
            <person name="Sadzewicz L.K."/>
            <person name="Sengamalay N."/>
            <person name="Fraser C.M."/>
            <person name="Hine E."/>
            <person name="Shefchek K.A."/>
            <person name="Das S.P."/>
            <person name="Tettelin H."/>
        </authorList>
    </citation>
    <scope>NUCLEOTIDE SEQUENCE [LARGE SCALE GENOMIC DNA]</scope>
    <source>
        <strain evidence="4">4042</strain>
    </source>
</reference>
<proteinExistence type="predicted"/>
<dbReference type="PANTHER" id="PTHR16305">
    <property type="entry name" value="TESTICULAR SOLUBLE ADENYLYL CYCLASE"/>
    <property type="match status" value="1"/>
</dbReference>
<comment type="caution">
    <text evidence="4">The sequence shown here is derived from an EMBL/GenBank/DDBJ whole genome shotgun (WGS) entry which is preliminary data.</text>
</comment>
<dbReference type="Pfam" id="PF13191">
    <property type="entry name" value="AAA_16"/>
    <property type="match status" value="1"/>
</dbReference>
<sequence length="197" mass="20800">MARDEEFRQALAVLQDADAKFRGVVLLGDGGVGKSTLARAVADAVESSGQTVRFVLGTQTGRAVPLGAFSRLVTVAAAQSPAAMLGGALKTLETDPDLVLVVDDAHLLDPLSASLVYQLAAGGSTQLIVTIRSGEPVLDAVTALMKERLLLTMHIDPFTREQTEELARRVLGDAIAPRLLDELHRRSGETCCCCGGY</sequence>
<dbReference type="AlphaFoldDB" id="X8BG57"/>
<organism evidence="4">
    <name type="scientific">Mycobacterium xenopi 4042</name>
    <dbReference type="NCBI Taxonomy" id="1299334"/>
    <lineage>
        <taxon>Bacteria</taxon>
        <taxon>Bacillati</taxon>
        <taxon>Actinomycetota</taxon>
        <taxon>Actinomycetes</taxon>
        <taxon>Mycobacteriales</taxon>
        <taxon>Mycobacteriaceae</taxon>
        <taxon>Mycobacterium</taxon>
    </lineage>
</organism>
<dbReference type="InterPro" id="IPR027417">
    <property type="entry name" value="P-loop_NTPase"/>
</dbReference>
<dbReference type="GO" id="GO:0005524">
    <property type="term" value="F:ATP binding"/>
    <property type="evidence" value="ECO:0007669"/>
    <property type="project" value="UniProtKB-KW"/>
</dbReference>
<dbReference type="InterPro" id="IPR003593">
    <property type="entry name" value="AAA+_ATPase"/>
</dbReference>
<dbReference type="SMART" id="SM00382">
    <property type="entry name" value="AAA"/>
    <property type="match status" value="1"/>
</dbReference>
<dbReference type="PANTHER" id="PTHR16305:SF28">
    <property type="entry name" value="GUANYLATE CYCLASE DOMAIN-CONTAINING PROTEIN"/>
    <property type="match status" value="1"/>
</dbReference>
<dbReference type="GO" id="GO:0005737">
    <property type="term" value="C:cytoplasm"/>
    <property type="evidence" value="ECO:0007669"/>
    <property type="project" value="TreeGrafter"/>
</dbReference>